<dbReference type="Proteomes" id="UP000179243">
    <property type="component" value="Unassembled WGS sequence"/>
</dbReference>
<organism evidence="1 2">
    <name type="scientific">Candidatus Raymondbacteria bacterium RIFOXYD12_FULL_49_13</name>
    <dbReference type="NCBI Taxonomy" id="1817890"/>
    <lineage>
        <taxon>Bacteria</taxon>
        <taxon>Raymondiibacteriota</taxon>
    </lineage>
</organism>
<reference evidence="1 2" key="1">
    <citation type="journal article" date="2016" name="Nat. Commun.">
        <title>Thousands of microbial genomes shed light on interconnected biogeochemical processes in an aquifer system.</title>
        <authorList>
            <person name="Anantharaman K."/>
            <person name="Brown C.T."/>
            <person name="Hug L.A."/>
            <person name="Sharon I."/>
            <person name="Castelle C.J."/>
            <person name="Probst A.J."/>
            <person name="Thomas B.C."/>
            <person name="Singh A."/>
            <person name="Wilkins M.J."/>
            <person name="Karaoz U."/>
            <person name="Brodie E.L."/>
            <person name="Williams K.H."/>
            <person name="Hubbard S.S."/>
            <person name="Banfield J.F."/>
        </authorList>
    </citation>
    <scope>NUCLEOTIDE SEQUENCE [LARGE SCALE GENOMIC DNA]</scope>
</reference>
<dbReference type="EMBL" id="MFYX01000152">
    <property type="protein sequence ID" value="OGK00187.1"/>
    <property type="molecule type" value="Genomic_DNA"/>
</dbReference>
<name>A0A1F7F0X2_UNCRA</name>
<evidence type="ECO:0000313" key="2">
    <source>
        <dbReference type="Proteomes" id="UP000179243"/>
    </source>
</evidence>
<evidence type="ECO:0008006" key="3">
    <source>
        <dbReference type="Google" id="ProtNLM"/>
    </source>
</evidence>
<dbReference type="AlphaFoldDB" id="A0A1F7F0X2"/>
<proteinExistence type="predicted"/>
<evidence type="ECO:0000313" key="1">
    <source>
        <dbReference type="EMBL" id="OGK00187.1"/>
    </source>
</evidence>
<sequence length="323" mass="36466">MFKKASFLILVFASFIFSYPYQLICTINDSSSGQPLDSVQACIRYFFMPTDMASFDTLLALARTNNLGKCTVTVQRCFPDNMYGEYGNPRVEFYKPGFISKIYSPGYNYPDSVTIDSINFNMQRLDTNNLCTLSGNIQNRDATNLTNGVVFAIASLQIPTNMVVLANFYNGTVDSAGAINLTAPCGIFYTFEFSFSHSDPNSYGYVYNSQFVLARDTVVSFFQESPWTIEATRSPVRDTLLFTCSPNPFNPATKLSFFSPILQRYTIDFFNCNGKRIQSLSQRTCFAGLNNLEWPTDNIPSGMYYIRLSFQSNYKTIRGTVLK</sequence>
<protein>
    <recommendedName>
        <fullName evidence="3">Secretion system C-terminal sorting domain-containing protein</fullName>
    </recommendedName>
</protein>
<comment type="caution">
    <text evidence="1">The sequence shown here is derived from an EMBL/GenBank/DDBJ whole genome shotgun (WGS) entry which is preliminary data.</text>
</comment>
<accession>A0A1F7F0X2</accession>
<gene>
    <name evidence="1" type="ORF">A2519_20460</name>
</gene>